<dbReference type="SUPFAM" id="SSF52540">
    <property type="entry name" value="P-loop containing nucleoside triphosphate hydrolases"/>
    <property type="match status" value="1"/>
</dbReference>
<organism evidence="1">
    <name type="scientific">uncultured Sulfurovum sp</name>
    <dbReference type="NCBI Taxonomy" id="269237"/>
    <lineage>
        <taxon>Bacteria</taxon>
        <taxon>Pseudomonadati</taxon>
        <taxon>Campylobacterota</taxon>
        <taxon>Epsilonproteobacteria</taxon>
        <taxon>Campylobacterales</taxon>
        <taxon>Sulfurovaceae</taxon>
        <taxon>Sulfurovum</taxon>
        <taxon>environmental samples</taxon>
    </lineage>
</organism>
<name>A0A6S6TER0_9BACT</name>
<accession>A0A6S6TER0</accession>
<evidence type="ECO:0000313" key="1">
    <source>
        <dbReference type="EMBL" id="CAA6813494.1"/>
    </source>
</evidence>
<sequence>MNYETLGLKENPFRLTPPLDPKEIVWAGMSEVKSKLEKRIELGIRTRPSRIILNWGSYGSGKTHASLYFSKTDRLQELTTKLDAKPSKSIKITLPRSSSDIVQEFLRSFLGQYSLEEIYSDFQKLKDEVGEEQLVLMITNFSNDTVIGEVFKTLINTEDDKYFNILKNYIYGDSTKSTLNSLELPYGLKNDEQVANFIATIINCVTYEKQHYSSFIIWLDEFEDIDTIKKILADRFTTFLRQFIDKTPNNLMLFLNFTQKAFMDREDLSISLGEALSSRAKLKIDFENPTTDEAIAYVKELSNIYLIEDKELPFEDDALIKYVVEHMGNLTTRKINETFSIILEMALIEEKEKIDQTFIDSIQDEIIAWEE</sequence>
<reference evidence="1" key="1">
    <citation type="submission" date="2020-01" db="EMBL/GenBank/DDBJ databases">
        <authorList>
            <person name="Meier V. D."/>
            <person name="Meier V D."/>
        </authorList>
    </citation>
    <scope>NUCLEOTIDE SEQUENCE</scope>
    <source>
        <strain evidence="1">HLG_WM_MAG_02</strain>
    </source>
</reference>
<gene>
    <name evidence="1" type="ORF">HELGO_WM40666</name>
</gene>
<dbReference type="AlphaFoldDB" id="A0A6S6TER0"/>
<proteinExistence type="predicted"/>
<dbReference type="InterPro" id="IPR027417">
    <property type="entry name" value="P-loop_NTPase"/>
</dbReference>
<protein>
    <submittedName>
        <fullName evidence="1">Uncharacterized protein</fullName>
    </submittedName>
</protein>
<dbReference type="EMBL" id="CACVAZ010000082">
    <property type="protein sequence ID" value="CAA6813494.1"/>
    <property type="molecule type" value="Genomic_DNA"/>
</dbReference>